<evidence type="ECO:0000256" key="1">
    <source>
        <dbReference type="ARBA" id="ARBA00052296"/>
    </source>
</evidence>
<dbReference type="InterPro" id="IPR025723">
    <property type="entry name" value="ArsA/GET3_ATPase-like"/>
</dbReference>
<gene>
    <name evidence="4" type="ORF">AKJ08_0557</name>
</gene>
<dbReference type="Gene3D" id="3.40.50.300">
    <property type="entry name" value="P-loop containing nucleotide triphosphate hydrolases"/>
    <property type="match status" value="1"/>
</dbReference>
<dbReference type="SUPFAM" id="SSF52540">
    <property type="entry name" value="P-loop containing nucleoside triphosphate hydrolases"/>
    <property type="match status" value="1"/>
</dbReference>
<name>A0A0K1P9H1_9BACT</name>
<dbReference type="PANTHER" id="PTHR10803:SF26">
    <property type="entry name" value="ANION TRANSPORTER ATPASE-RELATED"/>
    <property type="match status" value="1"/>
</dbReference>
<keyword evidence="5" id="KW-1185">Reference proteome</keyword>
<dbReference type="GO" id="GO:0015446">
    <property type="term" value="F:ATPase-coupled arsenite transmembrane transporter activity"/>
    <property type="evidence" value="ECO:0007669"/>
    <property type="project" value="UniProtKB-EC"/>
</dbReference>
<dbReference type="GO" id="GO:0016887">
    <property type="term" value="F:ATP hydrolysis activity"/>
    <property type="evidence" value="ECO:0007669"/>
    <property type="project" value="InterPro"/>
</dbReference>
<dbReference type="Pfam" id="PF02374">
    <property type="entry name" value="ArsA_ATPase"/>
    <property type="match status" value="1"/>
</dbReference>
<feature type="domain" description="ArsA/GET3 Anion-transporting ATPase-like" evidence="3">
    <location>
        <begin position="12"/>
        <end position="287"/>
    </location>
</feature>
<dbReference type="EC" id="7.3.2.7" evidence="2"/>
<dbReference type="InterPro" id="IPR027417">
    <property type="entry name" value="P-loop_NTPase"/>
</dbReference>
<dbReference type="KEGG" id="vin:AKJ08_0557"/>
<dbReference type="PATRIC" id="fig|1391653.3.peg.574"/>
<evidence type="ECO:0000313" key="4">
    <source>
        <dbReference type="EMBL" id="AKU90170.1"/>
    </source>
</evidence>
<dbReference type="PANTHER" id="PTHR10803">
    <property type="entry name" value="ARSENICAL PUMP-DRIVING ATPASE ARSENITE-TRANSLOCATING ATPASE"/>
    <property type="match status" value="1"/>
</dbReference>
<organism evidence="4 5">
    <name type="scientific">Vulgatibacter incomptus</name>
    <dbReference type="NCBI Taxonomy" id="1391653"/>
    <lineage>
        <taxon>Bacteria</taxon>
        <taxon>Pseudomonadati</taxon>
        <taxon>Myxococcota</taxon>
        <taxon>Myxococcia</taxon>
        <taxon>Myxococcales</taxon>
        <taxon>Cystobacterineae</taxon>
        <taxon>Vulgatibacteraceae</taxon>
        <taxon>Vulgatibacter</taxon>
    </lineage>
</organism>
<evidence type="ECO:0000313" key="5">
    <source>
        <dbReference type="Proteomes" id="UP000055590"/>
    </source>
</evidence>
<dbReference type="InterPro" id="IPR016300">
    <property type="entry name" value="ATPase_ArsA/GET3"/>
</dbReference>
<proteinExistence type="predicted"/>
<dbReference type="STRING" id="1391653.AKJ08_0557"/>
<sequence length="381" mass="41745">MTDPIDALLQRRVIVCVGSGGVGKTTVAAALALRAAAAGRRAIVLTIDPAKRLANALGLEQLGNVETRVDDERLRRAGIETEGELWAMMLDLKRSWDDFIGRHVSPDKREAILQNRFYQTLSSALAGSQEYIATEKLYELYSEGKYDLLVLDTPPTAHALDFLEAPRRILDFLESSSVRAMAGPAMAAGKLGLKLMSFGGSLAGRALSKLTGAETLEELVRFMLEIQDTYGVFKDRAAKVKALFGSDETAFFVVTSAQASAIDEAIYFHHLLAEERIPIAGVVANRIHRDFLGDSPLPSRQDLAEALSSAGVRDTGDPPLSERLARTSAEARAMARLDRRNLERLEAATRRSPQLRVPSFDADVYDLPGLWAVDRHLFPAR</sequence>
<dbReference type="RefSeq" id="WP_050724657.1">
    <property type="nucleotide sequence ID" value="NZ_CP012332.1"/>
</dbReference>
<accession>A0A0K1P9H1</accession>
<dbReference type="AlphaFoldDB" id="A0A0K1P9H1"/>
<evidence type="ECO:0000256" key="2">
    <source>
        <dbReference type="ARBA" id="ARBA00066752"/>
    </source>
</evidence>
<dbReference type="GO" id="GO:0005524">
    <property type="term" value="F:ATP binding"/>
    <property type="evidence" value="ECO:0007669"/>
    <property type="project" value="InterPro"/>
</dbReference>
<protein>
    <recommendedName>
        <fullName evidence="2">arsenite-transporting ATPase</fullName>
        <ecNumber evidence="2">7.3.2.7</ecNumber>
    </recommendedName>
</protein>
<dbReference type="OrthoDB" id="5490584at2"/>
<evidence type="ECO:0000259" key="3">
    <source>
        <dbReference type="Pfam" id="PF02374"/>
    </source>
</evidence>
<reference evidence="4 5" key="1">
    <citation type="submission" date="2015-08" db="EMBL/GenBank/DDBJ databases">
        <authorList>
            <person name="Babu N.S."/>
            <person name="Beckwith C.J."/>
            <person name="Beseler K.G."/>
            <person name="Brison A."/>
            <person name="Carone J.V."/>
            <person name="Caskin T.P."/>
            <person name="Diamond M."/>
            <person name="Durham M.E."/>
            <person name="Foxe J.M."/>
            <person name="Go M."/>
            <person name="Henderson B.A."/>
            <person name="Jones I.B."/>
            <person name="McGettigan J.A."/>
            <person name="Micheletti S.J."/>
            <person name="Nasrallah M.E."/>
            <person name="Ortiz D."/>
            <person name="Piller C.R."/>
            <person name="Privatt S.R."/>
            <person name="Schneider S.L."/>
            <person name="Sharp S."/>
            <person name="Smith T.C."/>
            <person name="Stanton J.D."/>
            <person name="Ullery H.E."/>
            <person name="Wilson R.J."/>
            <person name="Serrano M.G."/>
            <person name="Buck G."/>
            <person name="Lee V."/>
            <person name="Wang Y."/>
            <person name="Carvalho R."/>
            <person name="Voegtly L."/>
            <person name="Shi R."/>
            <person name="Duckworth R."/>
            <person name="Johnson A."/>
            <person name="Loviza R."/>
            <person name="Walstead R."/>
            <person name="Shah Z."/>
            <person name="Kiflezghi M."/>
            <person name="Wade K."/>
            <person name="Ball S.L."/>
            <person name="Bradley K.W."/>
            <person name="Asai D.J."/>
            <person name="Bowman C.A."/>
            <person name="Russell D.A."/>
            <person name="Pope W.H."/>
            <person name="Jacobs-Sera D."/>
            <person name="Hendrix R.W."/>
            <person name="Hatfull G.F."/>
        </authorList>
    </citation>
    <scope>NUCLEOTIDE SEQUENCE [LARGE SCALE GENOMIC DNA]</scope>
    <source>
        <strain evidence="4 5">DSM 27710</strain>
    </source>
</reference>
<dbReference type="Proteomes" id="UP000055590">
    <property type="component" value="Chromosome"/>
</dbReference>
<dbReference type="EMBL" id="CP012332">
    <property type="protein sequence ID" value="AKU90170.1"/>
    <property type="molecule type" value="Genomic_DNA"/>
</dbReference>
<comment type="catalytic activity">
    <reaction evidence="1">
        <text>arsenite(in) + ATP + H2O = arsenite(out) + ADP + phosphate + H(+)</text>
        <dbReference type="Rhea" id="RHEA:11348"/>
        <dbReference type="ChEBI" id="CHEBI:15377"/>
        <dbReference type="ChEBI" id="CHEBI:15378"/>
        <dbReference type="ChEBI" id="CHEBI:29242"/>
        <dbReference type="ChEBI" id="CHEBI:30616"/>
        <dbReference type="ChEBI" id="CHEBI:43474"/>
        <dbReference type="ChEBI" id="CHEBI:456216"/>
        <dbReference type="EC" id="7.3.2.7"/>
    </reaction>
</comment>